<feature type="chain" id="PRO_5005113078" description="Dolichyl-diphosphooligosaccharide--protein glycosyltransferase subunit 1" evidence="10">
    <location>
        <begin position="21"/>
        <end position="490"/>
    </location>
</feature>
<gene>
    <name evidence="11" type="ORF">HYPSUDRAFT_65364</name>
</gene>
<evidence type="ECO:0000313" key="11">
    <source>
        <dbReference type="EMBL" id="KJA24482.1"/>
    </source>
</evidence>
<evidence type="ECO:0000256" key="2">
    <source>
        <dbReference type="ARBA" id="ARBA00004115"/>
    </source>
</evidence>
<evidence type="ECO:0000256" key="3">
    <source>
        <dbReference type="ARBA" id="ARBA00004922"/>
    </source>
</evidence>
<comment type="similarity">
    <text evidence="4 10">Belongs to the OST1 family.</text>
</comment>
<reference evidence="12" key="1">
    <citation type="submission" date="2014-04" db="EMBL/GenBank/DDBJ databases">
        <title>Evolutionary Origins and Diversification of the Mycorrhizal Mutualists.</title>
        <authorList>
            <consortium name="DOE Joint Genome Institute"/>
            <consortium name="Mycorrhizal Genomics Consortium"/>
            <person name="Kohler A."/>
            <person name="Kuo A."/>
            <person name="Nagy L.G."/>
            <person name="Floudas D."/>
            <person name="Copeland A."/>
            <person name="Barry K.W."/>
            <person name="Cichocki N."/>
            <person name="Veneault-Fourrey C."/>
            <person name="LaButti K."/>
            <person name="Lindquist E.A."/>
            <person name="Lipzen A."/>
            <person name="Lundell T."/>
            <person name="Morin E."/>
            <person name="Murat C."/>
            <person name="Riley R."/>
            <person name="Ohm R."/>
            <person name="Sun H."/>
            <person name="Tunlid A."/>
            <person name="Henrissat B."/>
            <person name="Grigoriev I.V."/>
            <person name="Hibbett D.S."/>
            <person name="Martin F."/>
        </authorList>
    </citation>
    <scope>NUCLEOTIDE SEQUENCE [LARGE SCALE GENOMIC DNA]</scope>
    <source>
        <strain evidence="12">FD-334 SS-4</strain>
    </source>
</reference>
<keyword evidence="9 10" id="KW-0472">Membrane</keyword>
<comment type="subunit">
    <text evidence="10">Component of the oligosaccharyltransferase (OST) complex.</text>
</comment>
<dbReference type="Pfam" id="PF04597">
    <property type="entry name" value="Ribophorin_I"/>
    <property type="match status" value="1"/>
</dbReference>
<dbReference type="OrthoDB" id="310030at2759"/>
<dbReference type="GO" id="GO:0018279">
    <property type="term" value="P:protein N-linked glycosylation via asparagine"/>
    <property type="evidence" value="ECO:0007669"/>
    <property type="project" value="TreeGrafter"/>
</dbReference>
<sequence>MLPKLWHNFPLFLLINTVFGSSLPFENGNIVRTIELGGSVVHVTTGYSITPLQNGLKSYTIALGHEEREKTSWLEVRLKGEKAALTVKELPFNSDKNYHLLDVELPSATSANEPFNLVVETVQTHATQPWPATAAQNDDQTLKYTTDLFVLSPYETTQQNTKFKNSVPRFIGYTAPEGVEQYVKGVALKQAGATVTYGPYVNLPPSTSDLFAEKYQQAIMIHYHHDQPVLELSKLERFAEISHWGANLNIEDKIVLYNAGPKLKGHFSRFEHQTQAFYKRASAHVLPGLNLHLPAGIRNAYYYDIIGNVSTSKLRVAPSVSKNQKGTRFSLFELKPRYPILGGWNYTFTLGWDSPLEDSASYDRKTGRYTVEIPIWTPIGGAVVNDEELSVILPEGATDVQFATPFPAISNTIGTHVTYLDTIGRPLLTFKYKNLTVKHAESIFVSYKVSWSAHLKKPIAVGSAFLGLFTLGMIVRRINLTIYGQKKKVA</sequence>
<dbReference type="InterPro" id="IPR007676">
    <property type="entry name" value="Ribophorin_I"/>
</dbReference>
<evidence type="ECO:0000256" key="8">
    <source>
        <dbReference type="ARBA" id="ARBA00022989"/>
    </source>
</evidence>
<evidence type="ECO:0000313" key="12">
    <source>
        <dbReference type="Proteomes" id="UP000054270"/>
    </source>
</evidence>
<dbReference type="GO" id="GO:0008250">
    <property type="term" value="C:oligosaccharyltransferase complex"/>
    <property type="evidence" value="ECO:0007669"/>
    <property type="project" value="UniProtKB-UniRule"/>
</dbReference>
<keyword evidence="7 10" id="KW-0256">Endoplasmic reticulum</keyword>
<comment type="pathway">
    <text evidence="3 10">Protein modification; protein glycosylation.</text>
</comment>
<comment type="function">
    <text evidence="1 10">Subunit of the oligosaccharyl transferase (OST) complex that catalyzes the initial transfer of a defined glycan (Glc(3)Man(9)GlcNAc(2) in eukaryotes) from the lipid carrier dolichol-pyrophosphate to an asparagine residue within an Asn-X-Ser/Thr consensus motif in nascent polypeptide chains, the first step in protein N-glycosylation. N-glycosylation occurs cotranslationally and the complex associates with the Sec61 complex at the channel-forming translocon complex that mediates protein translocation across the endoplasmic reticulum (ER). All subunits are required for a maximal enzyme activity.</text>
</comment>
<keyword evidence="8 10" id="KW-1133">Transmembrane helix</keyword>
<comment type="subcellular location">
    <subcellularLocation>
        <location evidence="2 10">Endoplasmic reticulum membrane</location>
        <topology evidence="2 10">Single-pass type I membrane protein</topology>
    </subcellularLocation>
</comment>
<evidence type="ECO:0000256" key="1">
    <source>
        <dbReference type="ARBA" id="ARBA00002791"/>
    </source>
</evidence>
<keyword evidence="6 10" id="KW-0732">Signal</keyword>
<dbReference type="OMA" id="RYEYARE"/>
<dbReference type="PANTHER" id="PTHR21049">
    <property type="entry name" value="RIBOPHORIN I"/>
    <property type="match status" value="1"/>
</dbReference>
<dbReference type="AlphaFoldDB" id="A0A0D2LB60"/>
<proteinExistence type="inferred from homology"/>
<evidence type="ECO:0000256" key="4">
    <source>
        <dbReference type="ARBA" id="ARBA00008905"/>
    </source>
</evidence>
<feature type="signal peptide" evidence="10">
    <location>
        <begin position="1"/>
        <end position="20"/>
    </location>
</feature>
<protein>
    <recommendedName>
        <fullName evidence="10">Dolichyl-diphosphooligosaccharide--protein glycosyltransferase subunit 1</fullName>
    </recommendedName>
</protein>
<keyword evidence="5 10" id="KW-0812">Transmembrane</keyword>
<evidence type="ECO:0000256" key="6">
    <source>
        <dbReference type="ARBA" id="ARBA00022729"/>
    </source>
</evidence>
<evidence type="ECO:0000256" key="9">
    <source>
        <dbReference type="ARBA" id="ARBA00023136"/>
    </source>
</evidence>
<dbReference type="Proteomes" id="UP000054270">
    <property type="component" value="Unassembled WGS sequence"/>
</dbReference>
<keyword evidence="12" id="KW-1185">Reference proteome</keyword>
<dbReference type="STRING" id="945553.A0A0D2LB60"/>
<evidence type="ECO:0000256" key="7">
    <source>
        <dbReference type="ARBA" id="ARBA00022824"/>
    </source>
</evidence>
<feature type="transmembrane region" description="Helical" evidence="10">
    <location>
        <begin position="459"/>
        <end position="478"/>
    </location>
</feature>
<evidence type="ECO:0000256" key="10">
    <source>
        <dbReference type="RuleBase" id="RU361143"/>
    </source>
</evidence>
<name>A0A0D2LB60_HYPSF</name>
<evidence type="ECO:0000256" key="5">
    <source>
        <dbReference type="ARBA" id="ARBA00022692"/>
    </source>
</evidence>
<dbReference type="EMBL" id="KN817536">
    <property type="protein sequence ID" value="KJA24482.1"/>
    <property type="molecule type" value="Genomic_DNA"/>
</dbReference>
<dbReference type="UniPathway" id="UPA00378"/>
<dbReference type="PANTHER" id="PTHR21049:SF0">
    <property type="entry name" value="DOLICHYL-DIPHOSPHOOLIGOSACCHARIDE--PROTEIN GLYCOSYLTRANSFERASE SUBUNIT 1"/>
    <property type="match status" value="1"/>
</dbReference>
<organism evidence="11 12">
    <name type="scientific">Hypholoma sublateritium (strain FD-334 SS-4)</name>
    <dbReference type="NCBI Taxonomy" id="945553"/>
    <lineage>
        <taxon>Eukaryota</taxon>
        <taxon>Fungi</taxon>
        <taxon>Dikarya</taxon>
        <taxon>Basidiomycota</taxon>
        <taxon>Agaricomycotina</taxon>
        <taxon>Agaricomycetes</taxon>
        <taxon>Agaricomycetidae</taxon>
        <taxon>Agaricales</taxon>
        <taxon>Agaricineae</taxon>
        <taxon>Strophariaceae</taxon>
        <taxon>Hypholoma</taxon>
    </lineage>
</organism>
<accession>A0A0D2LB60</accession>